<dbReference type="Pfam" id="PF13426">
    <property type="entry name" value="PAS_9"/>
    <property type="match status" value="1"/>
</dbReference>
<dbReference type="GO" id="GO:0005886">
    <property type="term" value="C:plasma membrane"/>
    <property type="evidence" value="ECO:0007669"/>
    <property type="project" value="UniProtKB-SubCell"/>
</dbReference>
<dbReference type="InterPro" id="IPR013656">
    <property type="entry name" value="PAS_4"/>
</dbReference>
<dbReference type="SUPFAM" id="SSF52172">
    <property type="entry name" value="CheY-like"/>
    <property type="match status" value="1"/>
</dbReference>
<dbReference type="Pfam" id="PF02518">
    <property type="entry name" value="HATPase_c"/>
    <property type="match status" value="1"/>
</dbReference>
<evidence type="ECO:0000313" key="26">
    <source>
        <dbReference type="EMBL" id="PXX50135.1"/>
    </source>
</evidence>
<dbReference type="SMART" id="SM00388">
    <property type="entry name" value="HisKA"/>
    <property type="match status" value="1"/>
</dbReference>
<evidence type="ECO:0000256" key="7">
    <source>
        <dbReference type="ARBA" id="ARBA00022692"/>
    </source>
</evidence>
<keyword evidence="13 20" id="KW-0472">Membrane</keyword>
<dbReference type="InterPro" id="IPR036890">
    <property type="entry name" value="HATPase_C_sf"/>
</dbReference>
<dbReference type="SMART" id="SM00073">
    <property type="entry name" value="HPT"/>
    <property type="match status" value="1"/>
</dbReference>
<dbReference type="Gene3D" id="1.20.120.160">
    <property type="entry name" value="HPT domain"/>
    <property type="match status" value="1"/>
</dbReference>
<comment type="subunit">
    <text evidence="15">At low DSF concentrations, interacts with RpfF.</text>
</comment>
<evidence type="ECO:0000256" key="3">
    <source>
        <dbReference type="ARBA" id="ARBA00012438"/>
    </source>
</evidence>
<keyword evidence="11 20" id="KW-1133">Transmembrane helix</keyword>
<keyword evidence="9" id="KW-0418">Kinase</keyword>
<evidence type="ECO:0000256" key="15">
    <source>
        <dbReference type="ARBA" id="ARBA00064003"/>
    </source>
</evidence>
<evidence type="ECO:0000256" key="4">
    <source>
        <dbReference type="ARBA" id="ARBA00022475"/>
    </source>
</evidence>
<dbReference type="PROSITE" id="PS50894">
    <property type="entry name" value="HPT"/>
    <property type="match status" value="1"/>
</dbReference>
<dbReference type="InterPro" id="IPR001789">
    <property type="entry name" value="Sig_transdc_resp-reg_receiver"/>
</dbReference>
<evidence type="ECO:0000256" key="6">
    <source>
        <dbReference type="ARBA" id="ARBA00022679"/>
    </source>
</evidence>
<evidence type="ECO:0000256" key="12">
    <source>
        <dbReference type="ARBA" id="ARBA00023012"/>
    </source>
</evidence>
<evidence type="ECO:0000259" key="25">
    <source>
        <dbReference type="PROSITE" id="PS50894"/>
    </source>
</evidence>
<dbReference type="RefSeq" id="WP_110313095.1">
    <property type="nucleotide sequence ID" value="NZ_QJKC01000003.1"/>
</dbReference>
<evidence type="ECO:0000256" key="13">
    <source>
        <dbReference type="ARBA" id="ARBA00023136"/>
    </source>
</evidence>
<evidence type="ECO:0000256" key="20">
    <source>
        <dbReference type="SAM" id="Phobius"/>
    </source>
</evidence>
<dbReference type="InterPro" id="IPR004358">
    <property type="entry name" value="Sig_transdc_His_kin-like_C"/>
</dbReference>
<evidence type="ECO:0000256" key="2">
    <source>
        <dbReference type="ARBA" id="ARBA00004651"/>
    </source>
</evidence>
<dbReference type="CDD" id="cd17546">
    <property type="entry name" value="REC_hyHK_CKI1_RcsC-like"/>
    <property type="match status" value="1"/>
</dbReference>
<dbReference type="CDD" id="cd00088">
    <property type="entry name" value="HPT"/>
    <property type="match status" value="1"/>
</dbReference>
<dbReference type="Gene3D" id="1.10.287.130">
    <property type="match status" value="1"/>
</dbReference>
<dbReference type="InterPro" id="IPR035965">
    <property type="entry name" value="PAS-like_dom_sf"/>
</dbReference>
<dbReference type="SUPFAM" id="SSF47226">
    <property type="entry name" value="Histidine-containing phosphotransfer domain, HPT domain"/>
    <property type="match status" value="1"/>
</dbReference>
<evidence type="ECO:0000313" key="27">
    <source>
        <dbReference type="Proteomes" id="UP000248395"/>
    </source>
</evidence>
<dbReference type="EMBL" id="QJKC01000003">
    <property type="protein sequence ID" value="PXX50135.1"/>
    <property type="molecule type" value="Genomic_DNA"/>
</dbReference>
<dbReference type="SUPFAM" id="SSF55874">
    <property type="entry name" value="ATPase domain of HSP90 chaperone/DNA topoisomerase II/histidine kinase"/>
    <property type="match status" value="1"/>
</dbReference>
<dbReference type="SUPFAM" id="SSF47384">
    <property type="entry name" value="Homodimeric domain of signal transducing histidine kinase"/>
    <property type="match status" value="1"/>
</dbReference>
<dbReference type="FunFam" id="1.10.287.130:FF:000002">
    <property type="entry name" value="Two-component osmosensing histidine kinase"/>
    <property type="match status" value="1"/>
</dbReference>
<evidence type="ECO:0000256" key="19">
    <source>
        <dbReference type="PROSITE-ProRule" id="PRU00169"/>
    </source>
</evidence>
<dbReference type="PROSITE" id="PS50109">
    <property type="entry name" value="HIS_KIN"/>
    <property type="match status" value="1"/>
</dbReference>
<feature type="modified residue" description="Phosphohistidine" evidence="18">
    <location>
        <position position="1220"/>
    </location>
</feature>
<dbReference type="PROSITE" id="PS50113">
    <property type="entry name" value="PAC"/>
    <property type="match status" value="1"/>
</dbReference>
<evidence type="ECO:0000256" key="1">
    <source>
        <dbReference type="ARBA" id="ARBA00000085"/>
    </source>
</evidence>
<organism evidence="26 27">
    <name type="scientific">Aquitalea magnusonii</name>
    <dbReference type="NCBI Taxonomy" id="332411"/>
    <lineage>
        <taxon>Bacteria</taxon>
        <taxon>Pseudomonadati</taxon>
        <taxon>Pseudomonadota</taxon>
        <taxon>Betaproteobacteria</taxon>
        <taxon>Neisseriales</taxon>
        <taxon>Chromobacteriaceae</taxon>
        <taxon>Aquitalea</taxon>
    </lineage>
</organism>
<dbReference type="GO" id="GO:0005524">
    <property type="term" value="F:ATP binding"/>
    <property type="evidence" value="ECO:0007669"/>
    <property type="project" value="UniProtKB-KW"/>
</dbReference>
<evidence type="ECO:0000259" key="24">
    <source>
        <dbReference type="PROSITE" id="PS50113"/>
    </source>
</evidence>
<keyword evidence="8" id="KW-0547">Nucleotide-binding</keyword>
<dbReference type="InterPro" id="IPR036097">
    <property type="entry name" value="HisK_dim/P_sf"/>
</dbReference>
<dbReference type="InterPro" id="IPR008207">
    <property type="entry name" value="Sig_transdc_His_kin_Hpt_dom"/>
</dbReference>
<dbReference type="NCBIfam" id="TIGR00229">
    <property type="entry name" value="sensory_box"/>
    <property type="match status" value="2"/>
</dbReference>
<dbReference type="AlphaFoldDB" id="A0A318K7G3"/>
<evidence type="ECO:0000256" key="17">
    <source>
        <dbReference type="ARBA" id="ARBA00070152"/>
    </source>
</evidence>
<keyword evidence="5 19" id="KW-0597">Phosphoprotein</keyword>
<name>A0A318K7G3_9NEIS</name>
<keyword evidence="6" id="KW-0808">Transferase</keyword>
<dbReference type="PROSITE" id="PS50110">
    <property type="entry name" value="RESPONSE_REGULATORY"/>
    <property type="match status" value="1"/>
</dbReference>
<keyword evidence="12" id="KW-0902">Two-component regulatory system</keyword>
<keyword evidence="10" id="KW-0067">ATP-binding</keyword>
<gene>
    <name evidence="26" type="ORF">DFR38_103316</name>
</gene>
<comment type="subcellular location">
    <subcellularLocation>
        <location evidence="2">Cell membrane</location>
        <topology evidence="2">Multi-pass membrane protein</topology>
    </subcellularLocation>
</comment>
<feature type="domain" description="Response regulatory" evidence="22">
    <location>
        <begin position="1025"/>
        <end position="1145"/>
    </location>
</feature>
<comment type="function">
    <text evidence="14">Member of the two-component regulatory system BvgS/BvgA. Phosphorylates BvgA via a four-step phosphorelay in response to environmental signals.</text>
</comment>
<feature type="transmembrane region" description="Helical" evidence="20">
    <location>
        <begin position="14"/>
        <end position="34"/>
    </location>
</feature>
<keyword evidence="27" id="KW-1185">Reference proteome</keyword>
<dbReference type="InterPro" id="IPR005467">
    <property type="entry name" value="His_kinase_dom"/>
</dbReference>
<keyword evidence="7 20" id="KW-0812">Transmembrane</keyword>
<comment type="catalytic activity">
    <reaction evidence="1">
        <text>ATP + protein L-histidine = ADP + protein N-phospho-L-histidine.</text>
        <dbReference type="EC" id="2.7.13.3"/>
    </reaction>
</comment>
<dbReference type="GO" id="GO:0000155">
    <property type="term" value="F:phosphorelay sensor kinase activity"/>
    <property type="evidence" value="ECO:0007669"/>
    <property type="project" value="InterPro"/>
</dbReference>
<dbReference type="SMART" id="SM00448">
    <property type="entry name" value="REC"/>
    <property type="match status" value="1"/>
</dbReference>
<evidence type="ECO:0000259" key="22">
    <source>
        <dbReference type="PROSITE" id="PS50110"/>
    </source>
</evidence>
<dbReference type="InterPro" id="IPR036641">
    <property type="entry name" value="HPT_dom_sf"/>
</dbReference>
<dbReference type="SUPFAM" id="SSF55785">
    <property type="entry name" value="PYP-like sensor domain (PAS domain)"/>
    <property type="match status" value="2"/>
</dbReference>
<feature type="domain" description="HPt" evidence="25">
    <location>
        <begin position="1181"/>
        <end position="1274"/>
    </location>
</feature>
<evidence type="ECO:0000256" key="11">
    <source>
        <dbReference type="ARBA" id="ARBA00022989"/>
    </source>
</evidence>
<dbReference type="PANTHER" id="PTHR45339">
    <property type="entry name" value="HYBRID SIGNAL TRANSDUCTION HISTIDINE KINASE J"/>
    <property type="match status" value="1"/>
</dbReference>
<evidence type="ECO:0000256" key="14">
    <source>
        <dbReference type="ARBA" id="ARBA00058004"/>
    </source>
</evidence>
<sequence length="1279" mass="141772">MATISSKASQTLSIGRAVIAIVVLLGVFQIGWVARLLSVSWQHYQQAVALADVQEIRTKLYTAADLLRREAILSRSLLYRSYPPFPQERSQLLLLRTQADHWMELAQAASQRDVVSEQRAKLAMVQLQLDSFRSLRPEVDMRIGPAWGQDETLGYAEELSSRHLQDAIDNVLIGMNGQMKWTAPAGLFVNMDIAQSSWSIGHTLRTTATALLLRSQLDSPLSETEEGDLQSRLDLSNLMLQQLRVDAGHLEDPALADSLRRISDSALALHMLNKQQLQRQQQHQSMHDMQSGMQQLLDKVQQESWAMFQHANRLCAEQIQQALADYRRQLIHDSLLGLAILGLALILLYSMTKRVLKPLNHLQSMLDAAGDAIMTISQQGRVLSANAGAQRLFGTGSQELEGRHISQLLRLQQSLADTLLAVSELGSQQLQGEGIKLNGELFFAGITLSTFRTSAAEKVFMLIVRDEHQRRIAENSLEHNLSMLSAISHVENLMLSRWPRHEVLDRLLQEFIHFSHAEQGFMLVLAEFPDDRFEIRLQAGQWPDTLPALEALSHEAEPLTWLLQRLAEMPAWITLPVSMDDDVSALICLLHPDLAMLGKGIQPLVGAYANILGFFDEEDRRMLSESQLRSVLQEEEAIYSASPVGLLRLNEQMQIVRANRMAEDIFGQGGSSLPGMHLMELLASDQSWFDLTSQLNNMAQYQSKLRCELECLGADGRPIWVLFEGMLLFPDRPREGTILACLDITERKLAEFELRMARDQANAANRAKSSFLATMSHEIRTPMNGVLGMLELLTMTPLNPEQQDSVNTIQESARTLLRLIDDILDFSKIEADKLEVVQTPTAVKPLLEQVRTLYAETAAAKGLRLQLEVDDKLAPALLLDPLRLRQILQNFVSNAVKFTANGGITLRVEVLEQEFAAQTLRFDIIDSGIGISQENLARLFEPFTQAESDTSRRFGGTGLGLAICRRLAGLMGGHVELESQPGEGTRASLLLVANIVDAEELPGAEVDDGQPSTAAPDTPQGAALPILFAEDNPTNRKLTLRQLQKLGYKADCAEDGAQAYAMWQAGQYSLLLTDCHMPVTDGYELARLIRAYEAEHAERGRLPIIACTANAGQEELHKTSAAGMDDFLTKPLAINVLSAMLDKWLHQPQENVMSDTPEQTPDSAALCPVDRSVLEVYSDGELSVELEILHDFEVANRDDMAALRQAAAERNAEQLAWAAHRIKGASRMVGANAMGDAAERVEKTAKAGQGEQAAALLAGLEAALGEFEHWLQQQDTASV</sequence>
<evidence type="ECO:0000256" key="10">
    <source>
        <dbReference type="ARBA" id="ARBA00022840"/>
    </source>
</evidence>
<reference evidence="26 27" key="1">
    <citation type="submission" date="2018-05" db="EMBL/GenBank/DDBJ databases">
        <title>Genomic Encyclopedia of Type Strains, Phase IV (KMG-IV): sequencing the most valuable type-strain genomes for metagenomic binning, comparative biology and taxonomic classification.</title>
        <authorList>
            <person name="Goeker M."/>
        </authorList>
    </citation>
    <scope>NUCLEOTIDE SEQUENCE [LARGE SCALE GENOMIC DNA]</scope>
    <source>
        <strain evidence="26 27">DSM 25134</strain>
    </source>
</reference>
<dbReference type="Pfam" id="PF00512">
    <property type="entry name" value="HisKA"/>
    <property type="match status" value="1"/>
</dbReference>
<comment type="caution">
    <text evidence="26">The sequence shown here is derived from an EMBL/GenBank/DDBJ whole genome shotgun (WGS) entry which is preliminary data.</text>
</comment>
<dbReference type="PROSITE" id="PS50112">
    <property type="entry name" value="PAS"/>
    <property type="match status" value="1"/>
</dbReference>
<evidence type="ECO:0000259" key="21">
    <source>
        <dbReference type="PROSITE" id="PS50109"/>
    </source>
</evidence>
<evidence type="ECO:0000259" key="23">
    <source>
        <dbReference type="PROSITE" id="PS50112"/>
    </source>
</evidence>
<protein>
    <recommendedName>
        <fullName evidence="16">Sensory/regulatory protein RpfC</fullName>
        <ecNumber evidence="3">2.7.13.3</ecNumber>
    </recommendedName>
    <alternativeName>
        <fullName evidence="17">Virulence sensor protein BvgS</fullName>
    </alternativeName>
</protein>
<dbReference type="EC" id="2.7.13.3" evidence="3"/>
<evidence type="ECO:0000256" key="9">
    <source>
        <dbReference type="ARBA" id="ARBA00022777"/>
    </source>
</evidence>
<dbReference type="PANTHER" id="PTHR45339:SF1">
    <property type="entry name" value="HYBRID SIGNAL TRANSDUCTION HISTIDINE KINASE J"/>
    <property type="match status" value="1"/>
</dbReference>
<evidence type="ECO:0000256" key="18">
    <source>
        <dbReference type="PROSITE-ProRule" id="PRU00110"/>
    </source>
</evidence>
<feature type="domain" description="Histidine kinase" evidence="21">
    <location>
        <begin position="774"/>
        <end position="995"/>
    </location>
</feature>
<dbReference type="OrthoDB" id="9176737at2"/>
<dbReference type="PRINTS" id="PR00344">
    <property type="entry name" value="BCTRLSENSOR"/>
</dbReference>
<dbReference type="CDD" id="cd00082">
    <property type="entry name" value="HisKA"/>
    <property type="match status" value="1"/>
</dbReference>
<dbReference type="InterPro" id="IPR000700">
    <property type="entry name" value="PAS-assoc_C"/>
</dbReference>
<dbReference type="InterPro" id="IPR000014">
    <property type="entry name" value="PAS"/>
</dbReference>
<dbReference type="SMART" id="SM00091">
    <property type="entry name" value="PAS"/>
    <property type="match status" value="2"/>
</dbReference>
<dbReference type="Pfam" id="PF00072">
    <property type="entry name" value="Response_reg"/>
    <property type="match status" value="1"/>
</dbReference>
<dbReference type="CDD" id="cd00130">
    <property type="entry name" value="PAS"/>
    <property type="match status" value="2"/>
</dbReference>
<dbReference type="InterPro" id="IPR003661">
    <property type="entry name" value="HisK_dim/P_dom"/>
</dbReference>
<dbReference type="InterPro" id="IPR003594">
    <property type="entry name" value="HATPase_dom"/>
</dbReference>
<evidence type="ECO:0000256" key="8">
    <source>
        <dbReference type="ARBA" id="ARBA00022741"/>
    </source>
</evidence>
<dbReference type="Pfam" id="PF01627">
    <property type="entry name" value="Hpt"/>
    <property type="match status" value="1"/>
</dbReference>
<feature type="domain" description="PAC" evidence="24">
    <location>
        <begin position="705"/>
        <end position="756"/>
    </location>
</feature>
<dbReference type="CDD" id="cd16922">
    <property type="entry name" value="HATPase_EvgS-ArcB-TorS-like"/>
    <property type="match status" value="1"/>
</dbReference>
<keyword evidence="4" id="KW-1003">Cell membrane</keyword>
<dbReference type="FunFam" id="3.30.565.10:FF:000010">
    <property type="entry name" value="Sensor histidine kinase RcsC"/>
    <property type="match status" value="1"/>
</dbReference>
<dbReference type="SMART" id="SM00387">
    <property type="entry name" value="HATPase_c"/>
    <property type="match status" value="1"/>
</dbReference>
<dbReference type="Gene3D" id="3.30.450.20">
    <property type="entry name" value="PAS domain"/>
    <property type="match status" value="2"/>
</dbReference>
<evidence type="ECO:0000256" key="16">
    <source>
        <dbReference type="ARBA" id="ARBA00068150"/>
    </source>
</evidence>
<feature type="domain" description="PAS" evidence="23">
    <location>
        <begin position="358"/>
        <end position="403"/>
    </location>
</feature>
<dbReference type="InterPro" id="IPR011006">
    <property type="entry name" value="CheY-like_superfamily"/>
</dbReference>
<dbReference type="Gene3D" id="3.40.50.2300">
    <property type="match status" value="1"/>
</dbReference>
<accession>A0A318K7G3</accession>
<dbReference type="Pfam" id="PF08448">
    <property type="entry name" value="PAS_4"/>
    <property type="match status" value="1"/>
</dbReference>
<feature type="modified residue" description="4-aspartylphosphate" evidence="19">
    <location>
        <position position="1074"/>
    </location>
</feature>
<dbReference type="Gene3D" id="3.30.565.10">
    <property type="entry name" value="Histidine kinase-like ATPase, C-terminal domain"/>
    <property type="match status" value="1"/>
</dbReference>
<dbReference type="Proteomes" id="UP000248395">
    <property type="component" value="Unassembled WGS sequence"/>
</dbReference>
<proteinExistence type="predicted"/>
<evidence type="ECO:0000256" key="5">
    <source>
        <dbReference type="ARBA" id="ARBA00022553"/>
    </source>
</evidence>